<dbReference type="EMBL" id="BARU01037590">
    <property type="protein sequence ID" value="GAH88962.1"/>
    <property type="molecule type" value="Genomic_DNA"/>
</dbReference>
<name>X1J4T0_9ZZZZ</name>
<organism evidence="1">
    <name type="scientific">marine sediment metagenome</name>
    <dbReference type="NCBI Taxonomy" id="412755"/>
    <lineage>
        <taxon>unclassified sequences</taxon>
        <taxon>metagenomes</taxon>
        <taxon>ecological metagenomes</taxon>
    </lineage>
</organism>
<comment type="caution">
    <text evidence="1">The sequence shown here is derived from an EMBL/GenBank/DDBJ whole genome shotgun (WGS) entry which is preliminary data.</text>
</comment>
<proteinExistence type="predicted"/>
<reference evidence="1" key="1">
    <citation type="journal article" date="2014" name="Front. Microbiol.">
        <title>High frequency of phylogenetically diverse reductive dehalogenase-homologous genes in deep subseafloor sedimentary metagenomes.</title>
        <authorList>
            <person name="Kawai M."/>
            <person name="Futagami T."/>
            <person name="Toyoda A."/>
            <person name="Takaki Y."/>
            <person name="Nishi S."/>
            <person name="Hori S."/>
            <person name="Arai W."/>
            <person name="Tsubouchi T."/>
            <person name="Morono Y."/>
            <person name="Uchiyama I."/>
            <person name="Ito T."/>
            <person name="Fujiyama A."/>
            <person name="Inagaki F."/>
            <person name="Takami H."/>
        </authorList>
    </citation>
    <scope>NUCLEOTIDE SEQUENCE</scope>
    <source>
        <strain evidence="1">Expedition CK06-06</strain>
    </source>
</reference>
<evidence type="ECO:0000313" key="1">
    <source>
        <dbReference type="EMBL" id="GAH88962.1"/>
    </source>
</evidence>
<dbReference type="AlphaFoldDB" id="X1J4T0"/>
<gene>
    <name evidence="1" type="ORF">S03H2_58535</name>
</gene>
<protein>
    <submittedName>
        <fullName evidence="1">Uncharacterized protein</fullName>
    </submittedName>
</protein>
<accession>X1J4T0</accession>
<sequence>MGKLIEFRTDKSVFTFDTLFATLEVLCRSGWRSPISSIWLDDRTLAVEYPDNFDRPAHWRYRYPTPDAIEPPLELWYPQYGIVP</sequence>